<dbReference type="EMBL" id="JAGTPW010000038">
    <property type="protein sequence ID" value="MBR8645522.1"/>
    <property type="molecule type" value="Genomic_DNA"/>
</dbReference>
<evidence type="ECO:0000313" key="3">
    <source>
        <dbReference type="Proteomes" id="UP000680045"/>
    </source>
</evidence>
<evidence type="ECO:0000313" key="2">
    <source>
        <dbReference type="EMBL" id="MBR8645522.1"/>
    </source>
</evidence>
<organism evidence="2 3">
    <name type="scientific">Peribacillus frigoritolerans</name>
    <dbReference type="NCBI Taxonomy" id="450367"/>
    <lineage>
        <taxon>Bacteria</taxon>
        <taxon>Bacillati</taxon>
        <taxon>Bacillota</taxon>
        <taxon>Bacilli</taxon>
        <taxon>Bacillales</taxon>
        <taxon>Bacillaceae</taxon>
        <taxon>Peribacillus</taxon>
    </lineage>
</organism>
<comment type="caution">
    <text evidence="2">The sequence shown here is derived from an EMBL/GenBank/DDBJ whole genome shotgun (WGS) entry which is preliminary data.</text>
</comment>
<accession>A0A941FSU7</accession>
<keyword evidence="1" id="KW-1133">Transmembrane helix</keyword>
<keyword evidence="1" id="KW-0472">Membrane</keyword>
<protein>
    <submittedName>
        <fullName evidence="2">Uncharacterized protein</fullName>
    </submittedName>
</protein>
<keyword evidence="1" id="KW-0812">Transmembrane</keyword>
<dbReference type="Proteomes" id="UP000680045">
    <property type="component" value="Unassembled WGS sequence"/>
</dbReference>
<gene>
    <name evidence="2" type="ORF">KEH51_19680</name>
</gene>
<sequence length="114" mass="12875">MKKMIGWTLTLATLLIGGVIYYFITLSLYEPSKDAFDFPVPKNAELVQENEQGKSYDWSKASEENGIPFGYELVLKANGWKKGEREGASVFLHKGNHKIDLISTTKHLNILKVN</sequence>
<feature type="transmembrane region" description="Helical" evidence="1">
    <location>
        <begin position="7"/>
        <end position="29"/>
    </location>
</feature>
<reference evidence="2" key="1">
    <citation type="submission" date="2021-04" db="EMBL/GenBank/DDBJ databases">
        <title>Whole genome sequencing of Enterococci isolates from hospitalized patients.</title>
        <authorList>
            <person name="Ogoti B.M."/>
            <person name="Onyambu F.G."/>
        </authorList>
    </citation>
    <scope>NUCLEOTIDE SEQUENCE</scope>
    <source>
        <strain evidence="2">242</strain>
    </source>
</reference>
<name>A0A941FSU7_9BACI</name>
<proteinExistence type="predicted"/>
<dbReference type="AlphaFoldDB" id="A0A941FSU7"/>
<evidence type="ECO:0000256" key="1">
    <source>
        <dbReference type="SAM" id="Phobius"/>
    </source>
</evidence>